<evidence type="ECO:0000256" key="1">
    <source>
        <dbReference type="SAM" id="MobiDB-lite"/>
    </source>
</evidence>
<dbReference type="AlphaFoldDB" id="A0A1M5XRS8"/>
<evidence type="ECO:0000313" key="3">
    <source>
        <dbReference type="EMBL" id="SHI01973.1"/>
    </source>
</evidence>
<sequence>MEKTPQGPDAPKPAKATESEPQSGSTTPESAAPGSSKPPRSRRSRRKSAPADKAPTTSEAGDANSAPAAADAPSPGDAKPSAEPTKGDAKPGSSESESPKPEPSKSEPSKSEPSKPDAATPSDAPETASSDLSAGGQNGDRPPVEPVVVKAGGGGAIWVALIALLVAIGAGVFAGWQWQQDLALRETNAVLASQLKTLERDILQQHNALQQQRSDLEQKIQRSDGRHQEHSSAVAQLKSAQDEVKREIASEREKAQQRKPRDWMIAEADYLVRMASRKLWLEQDPATAEALLKDADSRLAMLGEAELTPIRKALASDLALLAKQPRNDRAGMALAMEALVQQIDSLPLNNVTLPELAAEPDSVEVSDDVSEWRANLSKSWRALTDDFITVSRRQGPVEPLLAPEQAWYLREHLKGKLLQAQLSLYHGDKPAMDQALATAQGWIRDYFDLSSAQVEGALNQLDSWRATDIAPLQPIRFSSSAPLEALVAERLGRTGGAG</sequence>
<evidence type="ECO:0000256" key="2">
    <source>
        <dbReference type="SAM" id="Phobius"/>
    </source>
</evidence>
<gene>
    <name evidence="3" type="ORF">SAMN02745129_3603</name>
</gene>
<keyword evidence="2" id="KW-0812">Transmembrane</keyword>
<reference evidence="3 4" key="1">
    <citation type="submission" date="2016-11" db="EMBL/GenBank/DDBJ databases">
        <authorList>
            <person name="Jaros S."/>
            <person name="Januszkiewicz K."/>
            <person name="Wedrychowicz H."/>
        </authorList>
    </citation>
    <scope>NUCLEOTIDE SEQUENCE [LARGE SCALE GENOMIC DNA]</scope>
    <source>
        <strain evidence="3 4">DSM 16917</strain>
    </source>
</reference>
<dbReference type="PANTHER" id="PTHR38043:SF1">
    <property type="entry name" value="PROTEIN HEMX"/>
    <property type="match status" value="1"/>
</dbReference>
<feature type="region of interest" description="Disordered" evidence="1">
    <location>
        <begin position="209"/>
        <end position="259"/>
    </location>
</feature>
<keyword evidence="2" id="KW-0472">Membrane</keyword>
<dbReference type="PANTHER" id="PTHR38043">
    <property type="entry name" value="PROTEIN HEMX"/>
    <property type="match status" value="1"/>
</dbReference>
<evidence type="ECO:0000313" key="4">
    <source>
        <dbReference type="Proteomes" id="UP000184268"/>
    </source>
</evidence>
<dbReference type="OrthoDB" id="5739852at2"/>
<keyword evidence="4" id="KW-1185">Reference proteome</keyword>
<dbReference type="Pfam" id="PF04375">
    <property type="entry name" value="HemX"/>
    <property type="match status" value="1"/>
</dbReference>
<feature type="transmembrane region" description="Helical" evidence="2">
    <location>
        <begin position="156"/>
        <end position="178"/>
    </location>
</feature>
<organism evidence="3 4">
    <name type="scientific">Ferrimonas marina</name>
    <dbReference type="NCBI Taxonomy" id="299255"/>
    <lineage>
        <taxon>Bacteria</taxon>
        <taxon>Pseudomonadati</taxon>
        <taxon>Pseudomonadota</taxon>
        <taxon>Gammaproteobacteria</taxon>
        <taxon>Alteromonadales</taxon>
        <taxon>Ferrimonadaceae</taxon>
        <taxon>Ferrimonas</taxon>
    </lineage>
</organism>
<name>A0A1M5XRS8_9GAMM</name>
<protein>
    <submittedName>
        <fullName evidence="3">HemX protein</fullName>
    </submittedName>
</protein>
<dbReference type="STRING" id="299255.SAMN02745129_3603"/>
<accession>A0A1M5XRS8</accession>
<dbReference type="Proteomes" id="UP000184268">
    <property type="component" value="Unassembled WGS sequence"/>
</dbReference>
<feature type="compositionally biased region" description="Low complexity" evidence="1">
    <location>
        <begin position="60"/>
        <end position="82"/>
    </location>
</feature>
<dbReference type="RefSeq" id="WP_067659752.1">
    <property type="nucleotide sequence ID" value="NZ_FQXG01000006.1"/>
</dbReference>
<feature type="compositionally biased region" description="Polar residues" evidence="1">
    <location>
        <begin position="19"/>
        <end position="29"/>
    </location>
</feature>
<feature type="compositionally biased region" description="Basic and acidic residues" evidence="1">
    <location>
        <begin position="97"/>
        <end position="115"/>
    </location>
</feature>
<proteinExistence type="predicted"/>
<feature type="region of interest" description="Disordered" evidence="1">
    <location>
        <begin position="1"/>
        <end position="146"/>
    </location>
</feature>
<keyword evidence="2" id="KW-1133">Transmembrane helix</keyword>
<feature type="compositionally biased region" description="Basic residues" evidence="1">
    <location>
        <begin position="39"/>
        <end position="48"/>
    </location>
</feature>
<feature type="compositionally biased region" description="Basic and acidic residues" evidence="1">
    <location>
        <begin position="214"/>
        <end position="230"/>
    </location>
</feature>
<dbReference type="EMBL" id="FQXG01000006">
    <property type="protein sequence ID" value="SHI01973.1"/>
    <property type="molecule type" value="Genomic_DNA"/>
</dbReference>
<dbReference type="InterPro" id="IPR007470">
    <property type="entry name" value="HemX"/>
</dbReference>
<feature type="compositionally biased region" description="Basic and acidic residues" evidence="1">
    <location>
        <begin position="240"/>
        <end position="259"/>
    </location>
</feature>